<evidence type="ECO:0000313" key="3">
    <source>
        <dbReference type="EMBL" id="OLA38478.1"/>
    </source>
</evidence>
<dbReference type="RefSeq" id="WP_303679521.1">
    <property type="nucleotide sequence ID" value="NZ_MNTG01000016.1"/>
</dbReference>
<comment type="caution">
    <text evidence="3">The sequence shown here is derived from an EMBL/GenBank/DDBJ whole genome shotgun (WGS) entry which is preliminary data.</text>
</comment>
<dbReference type="NCBIfam" id="TIGR02384">
    <property type="entry name" value="RelB_DinJ"/>
    <property type="match status" value="1"/>
</dbReference>
<accession>A0A1Q6R7X4</accession>
<evidence type="ECO:0008006" key="5">
    <source>
        <dbReference type="Google" id="ProtNLM"/>
    </source>
</evidence>
<name>A0A1Q6R7X4_9FIRM</name>
<dbReference type="AlphaFoldDB" id="A0A1Q6R7X4"/>
<proteinExistence type="inferred from homology"/>
<dbReference type="GO" id="GO:0006355">
    <property type="term" value="P:regulation of DNA-templated transcription"/>
    <property type="evidence" value="ECO:0007669"/>
    <property type="project" value="InterPro"/>
</dbReference>
<dbReference type="InterPro" id="IPR007337">
    <property type="entry name" value="RelB/DinJ"/>
</dbReference>
<dbReference type="InterPro" id="IPR013321">
    <property type="entry name" value="Arc_rbn_hlx_hlx"/>
</dbReference>
<keyword evidence="2" id="KW-1277">Toxin-antitoxin system</keyword>
<dbReference type="STRING" id="626940.BHW43_03415"/>
<dbReference type="GO" id="GO:0006351">
    <property type="term" value="P:DNA-templated transcription"/>
    <property type="evidence" value="ECO:0007669"/>
    <property type="project" value="TreeGrafter"/>
</dbReference>
<dbReference type="Pfam" id="PF04221">
    <property type="entry name" value="RelB"/>
    <property type="match status" value="1"/>
</dbReference>
<organism evidence="3 4">
    <name type="scientific">Phascolarctobacterium succinatutens</name>
    <dbReference type="NCBI Taxonomy" id="626940"/>
    <lineage>
        <taxon>Bacteria</taxon>
        <taxon>Bacillati</taxon>
        <taxon>Bacillota</taxon>
        <taxon>Negativicutes</taxon>
        <taxon>Acidaminococcales</taxon>
        <taxon>Acidaminococcaceae</taxon>
        <taxon>Phascolarctobacterium</taxon>
    </lineage>
</organism>
<protein>
    <recommendedName>
        <fullName evidence="5">Type II toxin-antitoxin system antitoxin, RelB/DinJ family</fullName>
    </recommendedName>
</protein>
<sequence>MDTNMTFRMDSDVKAKMAEICAGIGMSQSTAFNIFANAFVRVKGMPFPVTLKKDEEKISRAQMLSDADSILDDFAADYKRMAE</sequence>
<reference evidence="3 4" key="1">
    <citation type="journal article" date="2016" name="Nat. Biotechnol.">
        <title>Measurement of bacterial replication rates in microbial communities.</title>
        <authorList>
            <person name="Brown C.T."/>
            <person name="Olm M.R."/>
            <person name="Thomas B.C."/>
            <person name="Banfield J.F."/>
        </authorList>
    </citation>
    <scope>NUCLEOTIDE SEQUENCE [LARGE SCALE GENOMIC DNA]</scope>
    <source>
        <strain evidence="3">46_33</strain>
    </source>
</reference>
<evidence type="ECO:0000256" key="2">
    <source>
        <dbReference type="ARBA" id="ARBA00022649"/>
    </source>
</evidence>
<evidence type="ECO:0000313" key="4">
    <source>
        <dbReference type="Proteomes" id="UP000186777"/>
    </source>
</evidence>
<dbReference type="PANTHER" id="PTHR38781:SF1">
    <property type="entry name" value="ANTITOXIN DINJ-RELATED"/>
    <property type="match status" value="1"/>
</dbReference>
<dbReference type="EMBL" id="MNTG01000016">
    <property type="protein sequence ID" value="OLA38478.1"/>
    <property type="molecule type" value="Genomic_DNA"/>
</dbReference>
<dbReference type="Gene3D" id="1.10.1220.10">
    <property type="entry name" value="Met repressor-like"/>
    <property type="match status" value="1"/>
</dbReference>
<dbReference type="PANTHER" id="PTHR38781">
    <property type="entry name" value="ANTITOXIN DINJ-RELATED"/>
    <property type="match status" value="1"/>
</dbReference>
<evidence type="ECO:0000256" key="1">
    <source>
        <dbReference type="ARBA" id="ARBA00010562"/>
    </source>
</evidence>
<dbReference type="Proteomes" id="UP000186777">
    <property type="component" value="Unassembled WGS sequence"/>
</dbReference>
<comment type="similarity">
    <text evidence="1">Belongs to the RelB/DinJ antitoxin family.</text>
</comment>
<gene>
    <name evidence="3" type="ORF">BHW43_03415</name>
</gene>